<evidence type="ECO:0000313" key="2">
    <source>
        <dbReference type="EMBL" id="OGZ32980.1"/>
    </source>
</evidence>
<organism evidence="2 3">
    <name type="scientific">Candidatus Portnoybacteria bacterium RBG_13_41_18</name>
    <dbReference type="NCBI Taxonomy" id="1801991"/>
    <lineage>
        <taxon>Bacteria</taxon>
        <taxon>Candidatus Portnoyibacteriota</taxon>
    </lineage>
</organism>
<dbReference type="GO" id="GO:0004803">
    <property type="term" value="F:transposase activity"/>
    <property type="evidence" value="ECO:0007669"/>
    <property type="project" value="InterPro"/>
</dbReference>
<dbReference type="AlphaFoldDB" id="A0A1G2F5T7"/>
<dbReference type="Proteomes" id="UP000177725">
    <property type="component" value="Unassembled WGS sequence"/>
</dbReference>
<protein>
    <recommendedName>
        <fullName evidence="1">Transposase IS200-like domain-containing protein</fullName>
    </recommendedName>
</protein>
<comment type="caution">
    <text evidence="2">The sequence shown here is derived from an EMBL/GenBank/DDBJ whole genome shotgun (WGS) entry which is preliminary data.</text>
</comment>
<accession>A0A1G2F5T7</accession>
<proteinExistence type="predicted"/>
<dbReference type="Pfam" id="PF01797">
    <property type="entry name" value="Y1_Tnp"/>
    <property type="match status" value="1"/>
</dbReference>
<dbReference type="SUPFAM" id="SSF143422">
    <property type="entry name" value="Transposase IS200-like"/>
    <property type="match status" value="1"/>
</dbReference>
<dbReference type="InterPro" id="IPR036515">
    <property type="entry name" value="Transposase_17_sf"/>
</dbReference>
<dbReference type="SMART" id="SM01321">
    <property type="entry name" value="Y1_Tnp"/>
    <property type="match status" value="1"/>
</dbReference>
<reference evidence="2 3" key="1">
    <citation type="journal article" date="2016" name="Nat. Commun.">
        <title>Thousands of microbial genomes shed light on interconnected biogeochemical processes in an aquifer system.</title>
        <authorList>
            <person name="Anantharaman K."/>
            <person name="Brown C.T."/>
            <person name="Hug L.A."/>
            <person name="Sharon I."/>
            <person name="Castelle C.J."/>
            <person name="Probst A.J."/>
            <person name="Thomas B.C."/>
            <person name="Singh A."/>
            <person name="Wilkins M.J."/>
            <person name="Karaoz U."/>
            <person name="Brodie E.L."/>
            <person name="Williams K.H."/>
            <person name="Hubbard S.S."/>
            <person name="Banfield J.F."/>
        </authorList>
    </citation>
    <scope>NUCLEOTIDE SEQUENCE [LARGE SCALE GENOMIC DNA]</scope>
</reference>
<sequence>MSIKRPQLANDEIYHLVLRGVADSDIFKSPDDYWRAIFSLYEFNTTKPIEIRIQREKRKQTKNGGQSSDERDLIVDILAFCFMPNHIHLLVRQKIENGITQFMRKLGTGYAYYFNKKHNRKGHLFQGRFCAVHIQSDRQLKTVFVYIHTNPISLIDFEWKEEGTKDTQKAMEFLEDYKWSSFLDYIGSQNFPSITEREFLTDVFRGKKKCKEIVFDWIKGKRLYFRDVELE</sequence>
<name>A0A1G2F5T7_9BACT</name>
<dbReference type="InterPro" id="IPR002686">
    <property type="entry name" value="Transposase_17"/>
</dbReference>
<gene>
    <name evidence="2" type="ORF">A2174_03680</name>
</gene>
<evidence type="ECO:0000259" key="1">
    <source>
        <dbReference type="SMART" id="SM01321"/>
    </source>
</evidence>
<dbReference type="Gene3D" id="3.30.70.1290">
    <property type="entry name" value="Transposase IS200-like"/>
    <property type="match status" value="1"/>
</dbReference>
<dbReference type="EMBL" id="MHMV01000059">
    <property type="protein sequence ID" value="OGZ32980.1"/>
    <property type="molecule type" value="Genomic_DNA"/>
</dbReference>
<feature type="domain" description="Transposase IS200-like" evidence="1">
    <location>
        <begin position="9"/>
        <end position="150"/>
    </location>
</feature>
<dbReference type="GO" id="GO:0006313">
    <property type="term" value="P:DNA transposition"/>
    <property type="evidence" value="ECO:0007669"/>
    <property type="project" value="InterPro"/>
</dbReference>
<dbReference type="PANTHER" id="PTHR34322:SF2">
    <property type="entry name" value="TRANSPOSASE IS200-LIKE DOMAIN-CONTAINING PROTEIN"/>
    <property type="match status" value="1"/>
</dbReference>
<dbReference type="GO" id="GO:0003677">
    <property type="term" value="F:DNA binding"/>
    <property type="evidence" value="ECO:0007669"/>
    <property type="project" value="InterPro"/>
</dbReference>
<evidence type="ECO:0000313" key="3">
    <source>
        <dbReference type="Proteomes" id="UP000177725"/>
    </source>
</evidence>
<dbReference type="PANTHER" id="PTHR34322">
    <property type="entry name" value="TRANSPOSASE, Y1_TNP DOMAIN-CONTAINING"/>
    <property type="match status" value="1"/>
</dbReference>